<name>A0ABP0ELW3_9ASCO</name>
<feature type="region of interest" description="Disordered" evidence="1">
    <location>
        <begin position="1"/>
        <end position="123"/>
    </location>
</feature>
<feature type="compositionally biased region" description="Low complexity" evidence="1">
    <location>
        <begin position="55"/>
        <end position="107"/>
    </location>
</feature>
<dbReference type="EMBL" id="OZ004260">
    <property type="protein sequence ID" value="CAK7921365.1"/>
    <property type="molecule type" value="Genomic_DNA"/>
</dbReference>
<dbReference type="Proteomes" id="UP001497600">
    <property type="component" value="Chromosome H"/>
</dbReference>
<gene>
    <name evidence="2" type="ORF">CAAN4_H13300</name>
</gene>
<feature type="compositionally biased region" description="Low complexity" evidence="1">
    <location>
        <begin position="29"/>
        <end position="43"/>
    </location>
</feature>
<evidence type="ECO:0000313" key="3">
    <source>
        <dbReference type="Proteomes" id="UP001497600"/>
    </source>
</evidence>
<evidence type="ECO:0000256" key="1">
    <source>
        <dbReference type="SAM" id="MobiDB-lite"/>
    </source>
</evidence>
<organism evidence="2 3">
    <name type="scientific">[Candida] anglica</name>
    <dbReference type="NCBI Taxonomy" id="148631"/>
    <lineage>
        <taxon>Eukaryota</taxon>
        <taxon>Fungi</taxon>
        <taxon>Dikarya</taxon>
        <taxon>Ascomycota</taxon>
        <taxon>Saccharomycotina</taxon>
        <taxon>Pichiomycetes</taxon>
        <taxon>Debaryomycetaceae</taxon>
        <taxon>Kurtzmaniella</taxon>
    </lineage>
</organism>
<evidence type="ECO:0000313" key="2">
    <source>
        <dbReference type="EMBL" id="CAK7921365.1"/>
    </source>
</evidence>
<proteinExistence type="predicted"/>
<keyword evidence="3" id="KW-1185">Reference proteome</keyword>
<protein>
    <submittedName>
        <fullName evidence="2">Uncharacterized protein</fullName>
    </submittedName>
</protein>
<reference evidence="2 3" key="1">
    <citation type="submission" date="2024-01" db="EMBL/GenBank/DDBJ databases">
        <authorList>
            <consortium name="Genoscope - CEA"/>
            <person name="William W."/>
        </authorList>
    </citation>
    <scope>NUCLEOTIDE SEQUENCE [LARGE SCALE GENOMIC DNA]</scope>
    <source>
        <strain evidence="2 3">29B2s-10</strain>
    </source>
</reference>
<feature type="compositionally biased region" description="Polar residues" evidence="1">
    <location>
        <begin position="18"/>
        <end position="28"/>
    </location>
</feature>
<accession>A0ABP0ELW3</accession>
<sequence length="420" mass="46495">MTSISYILNSDEDDKSMDQTSNVSKSKWNSVDDSSSLNSDFSLGIPNDVNSVPMSLSSTQTESSLGSLTESSSGSLTPPSSSSPPTSLSSSSSTSRSSNPPSRASTTVKRRNSIPNKNLIPRSKISKSHLLQKELIKIAVRRKAISKKHAKPIGSSESYSKLHVKSLEAGLRVKLTLSPSIFALYKSLTPNVNVRHIRPLENSLSDNDSKDLEFTASTIPSLITKNVQLIDNNLVNMSMFSKKMLQSFNKDSCPTGKKESEKYPIFNSLKTAVQSLFGINEFTFIRVTRSTSDDTEGSTLLKLEAANPGDYWLLDEEELLEEMIFSIGKPGDVPNNLFVKKVLARPRYKSDMKLYIVPKKTDASLYIDERVLERDMVNGVVDSEEFNQRALFSCFDYVPISKEVNELISFGRTLNMSPPV</sequence>